<feature type="region of interest" description="Disordered" evidence="2">
    <location>
        <begin position="225"/>
        <end position="255"/>
    </location>
</feature>
<keyword evidence="4" id="KW-1185">Reference proteome</keyword>
<organism evidence="3 4">
    <name type="scientific">Chlamydomonas schloesseri</name>
    <dbReference type="NCBI Taxonomy" id="2026947"/>
    <lineage>
        <taxon>Eukaryota</taxon>
        <taxon>Viridiplantae</taxon>
        <taxon>Chlorophyta</taxon>
        <taxon>core chlorophytes</taxon>
        <taxon>Chlorophyceae</taxon>
        <taxon>CS clade</taxon>
        <taxon>Chlamydomonadales</taxon>
        <taxon>Chlamydomonadaceae</taxon>
        <taxon>Chlamydomonas</taxon>
    </lineage>
</organism>
<sequence>METPVAGGAGPQSQAAGNALAAAGGAPIDDKDVDWSSVDQVSQLVSRTTMGAMQQLWRQHAAGMDELGRAFAERMYDSHSKSVKEIAEVKNFDLRAVLALLNSFTDDTRKLVLQVMQDARRNDDEFTQQLYQTTRSSFARNLRAALEARDAWYREKLRGLRQRHDAQLAAVRHAAAVELQQRQMQLKIALARTLAKSARGEHPGLMLGLLGKGGGQAASSSAAAAAGAGGSSGATGQADGANAAPGGAGTAAAGATGPDPNAANSGAAAAGAAGVGGSAPARGSTSAALAAVVSAAASSGAGGGEGLSGLGLGVSGGELGPEAAMLEELFEDANAADALNRELEASLARANAELVDLREKLAASQEAAQEAASEASQWRSKWAIESTKTDSIKRESMAIIAKCEEHLTQLQQQHIAEISQRDYLLQRCRDTINALEAKLATASASPLPRASGGGAAATGNSP</sequence>
<evidence type="ECO:0000313" key="4">
    <source>
        <dbReference type="Proteomes" id="UP000613740"/>
    </source>
</evidence>
<feature type="compositionally biased region" description="Low complexity" evidence="2">
    <location>
        <begin position="234"/>
        <end position="255"/>
    </location>
</feature>
<name>A0A835WVN8_9CHLO</name>
<dbReference type="AlphaFoldDB" id="A0A835WVN8"/>
<dbReference type="OrthoDB" id="549927at2759"/>
<feature type="coiled-coil region" evidence="1">
    <location>
        <begin position="326"/>
        <end position="374"/>
    </location>
</feature>
<dbReference type="EMBL" id="JAEHOD010000001">
    <property type="protein sequence ID" value="KAG2454600.1"/>
    <property type="molecule type" value="Genomic_DNA"/>
</dbReference>
<keyword evidence="1" id="KW-0175">Coiled coil</keyword>
<gene>
    <name evidence="3" type="ORF">HYH02_000441</name>
</gene>
<evidence type="ECO:0000256" key="1">
    <source>
        <dbReference type="SAM" id="Coils"/>
    </source>
</evidence>
<evidence type="ECO:0000313" key="3">
    <source>
        <dbReference type="EMBL" id="KAG2454600.1"/>
    </source>
</evidence>
<evidence type="ECO:0000256" key="2">
    <source>
        <dbReference type="SAM" id="MobiDB-lite"/>
    </source>
</evidence>
<reference evidence="3" key="1">
    <citation type="journal article" date="2020" name="bioRxiv">
        <title>Comparative genomics of Chlamydomonas.</title>
        <authorList>
            <person name="Craig R.J."/>
            <person name="Hasan A.R."/>
            <person name="Ness R.W."/>
            <person name="Keightley P.D."/>
        </authorList>
    </citation>
    <scope>NUCLEOTIDE SEQUENCE</scope>
    <source>
        <strain evidence="3">CCAP 11/173</strain>
    </source>
</reference>
<feature type="compositionally biased region" description="Low complexity" evidence="2">
    <location>
        <begin position="11"/>
        <end position="22"/>
    </location>
</feature>
<feature type="region of interest" description="Disordered" evidence="2">
    <location>
        <begin position="441"/>
        <end position="462"/>
    </location>
</feature>
<accession>A0A835WVN8</accession>
<proteinExistence type="predicted"/>
<dbReference type="Proteomes" id="UP000613740">
    <property type="component" value="Unassembled WGS sequence"/>
</dbReference>
<feature type="region of interest" description="Disordered" evidence="2">
    <location>
        <begin position="1"/>
        <end position="22"/>
    </location>
</feature>
<comment type="caution">
    <text evidence="3">The sequence shown here is derived from an EMBL/GenBank/DDBJ whole genome shotgun (WGS) entry which is preliminary data.</text>
</comment>
<protein>
    <submittedName>
        <fullName evidence="3">Uncharacterized protein</fullName>
    </submittedName>
</protein>